<dbReference type="SUPFAM" id="SSF48452">
    <property type="entry name" value="TPR-like"/>
    <property type="match status" value="1"/>
</dbReference>
<accession>A0A0H0XPG3</accession>
<comment type="caution">
    <text evidence="5">The sequence shown here is derived from an EMBL/GenBank/DDBJ whole genome shotgun (WGS) entry which is preliminary data.</text>
</comment>
<dbReference type="RefSeq" id="WP_047092362.1">
    <property type="nucleotide sequence ID" value="NZ_LBHU01000001.1"/>
</dbReference>
<reference evidence="5 6" key="1">
    <citation type="submission" date="2015-04" db="EMBL/GenBank/DDBJ databases">
        <title>The draft genome sequence of Erythrobacter marinus HWDM-33.</title>
        <authorList>
            <person name="Zhuang L."/>
            <person name="Liu Y."/>
            <person name="Shao Z."/>
        </authorList>
    </citation>
    <scope>NUCLEOTIDE SEQUENCE [LARGE SCALE GENOMIC DNA]</scope>
    <source>
        <strain evidence="5 6">HWDM-33</strain>
    </source>
</reference>
<keyword evidence="2" id="KW-0201">Cytochrome c-type biogenesis</keyword>
<dbReference type="Pfam" id="PF07719">
    <property type="entry name" value="TPR_2"/>
    <property type="match status" value="1"/>
</dbReference>
<name>A0A0H0XPG3_9SPHN</name>
<dbReference type="AlphaFoldDB" id="A0A0H0XPG3"/>
<dbReference type="Pfam" id="PF13432">
    <property type="entry name" value="TPR_16"/>
    <property type="match status" value="1"/>
</dbReference>
<dbReference type="SMART" id="SM00028">
    <property type="entry name" value="TPR"/>
    <property type="match status" value="3"/>
</dbReference>
<evidence type="ECO:0000256" key="4">
    <source>
        <dbReference type="PROSITE-ProRule" id="PRU00339"/>
    </source>
</evidence>
<dbReference type="OrthoDB" id="9815847at2"/>
<dbReference type="STRING" id="874156.GCA_001021555_00758"/>
<gene>
    <name evidence="5" type="ORF">AAV99_02615</name>
</gene>
<keyword evidence="3 4" id="KW-0802">TPR repeat</keyword>
<dbReference type="Gene3D" id="1.25.40.10">
    <property type="entry name" value="Tetratricopeptide repeat domain"/>
    <property type="match status" value="1"/>
</dbReference>
<dbReference type="EMBL" id="LBHU01000001">
    <property type="protein sequence ID" value="KLI64498.1"/>
    <property type="molecule type" value="Genomic_DNA"/>
</dbReference>
<dbReference type="GO" id="GO:0005886">
    <property type="term" value="C:plasma membrane"/>
    <property type="evidence" value="ECO:0007669"/>
    <property type="project" value="TreeGrafter"/>
</dbReference>
<evidence type="ECO:0000313" key="5">
    <source>
        <dbReference type="EMBL" id="KLI64498.1"/>
    </source>
</evidence>
<evidence type="ECO:0000313" key="6">
    <source>
        <dbReference type="Proteomes" id="UP000053455"/>
    </source>
</evidence>
<evidence type="ECO:0000256" key="2">
    <source>
        <dbReference type="ARBA" id="ARBA00022748"/>
    </source>
</evidence>
<dbReference type="PANTHER" id="PTHR47870:SF1">
    <property type="entry name" value="CYTOCHROME C-TYPE BIOGENESIS PROTEIN CCMH"/>
    <property type="match status" value="1"/>
</dbReference>
<dbReference type="InterPro" id="IPR019734">
    <property type="entry name" value="TPR_rpt"/>
</dbReference>
<dbReference type="GO" id="GO:0017004">
    <property type="term" value="P:cytochrome complex assembly"/>
    <property type="evidence" value="ECO:0007669"/>
    <property type="project" value="UniProtKB-KW"/>
</dbReference>
<dbReference type="PROSITE" id="PS50005">
    <property type="entry name" value="TPR"/>
    <property type="match status" value="1"/>
</dbReference>
<sequence length="300" mass="31305">MARISKGGIATLAGVALVVAIVGYRTMDARSDTQIAGTDAAGMSLPPTLEMLAARAQADPNDPVGWQELGAAQFAANRFAEAADAYGKAVEADPDSAVLWSSLGEARVMASADDPMPDAAKQAFRRAVELDSGDPRARYFLGVARDLTGDHDGAIGDWLALLADSPAGAPWENDLVRTITQVGAINEIPVEDRISRASAARDILPANITGARPGPTQEQMAAAASLAPDEQQDMAEGMTARLAARLESDGGSAQDWVMLMRSYDQLGRTGDARRTRDRALAAHPGEAANINAAANAIGVE</sequence>
<proteinExistence type="predicted"/>
<keyword evidence="1" id="KW-0677">Repeat</keyword>
<dbReference type="PANTHER" id="PTHR47870">
    <property type="entry name" value="CYTOCHROME C-TYPE BIOGENESIS PROTEIN CCMH"/>
    <property type="match status" value="1"/>
</dbReference>
<feature type="repeat" description="TPR" evidence="4">
    <location>
        <begin position="63"/>
        <end position="96"/>
    </location>
</feature>
<organism evidence="5 6">
    <name type="scientific">Aurantiacibacter marinus</name>
    <dbReference type="NCBI Taxonomy" id="874156"/>
    <lineage>
        <taxon>Bacteria</taxon>
        <taxon>Pseudomonadati</taxon>
        <taxon>Pseudomonadota</taxon>
        <taxon>Alphaproteobacteria</taxon>
        <taxon>Sphingomonadales</taxon>
        <taxon>Erythrobacteraceae</taxon>
        <taxon>Aurantiacibacter</taxon>
    </lineage>
</organism>
<dbReference type="PATRIC" id="fig|874156.12.peg.544"/>
<dbReference type="Proteomes" id="UP000053455">
    <property type="component" value="Unassembled WGS sequence"/>
</dbReference>
<protein>
    <submittedName>
        <fullName evidence="5">Uncharacterized protein</fullName>
    </submittedName>
</protein>
<dbReference type="InterPro" id="IPR013105">
    <property type="entry name" value="TPR_2"/>
</dbReference>
<dbReference type="InterPro" id="IPR051263">
    <property type="entry name" value="C-type_cytochrome_biogenesis"/>
</dbReference>
<evidence type="ECO:0000256" key="1">
    <source>
        <dbReference type="ARBA" id="ARBA00022737"/>
    </source>
</evidence>
<evidence type="ECO:0000256" key="3">
    <source>
        <dbReference type="ARBA" id="ARBA00022803"/>
    </source>
</evidence>
<keyword evidence="6" id="KW-1185">Reference proteome</keyword>
<dbReference type="InterPro" id="IPR011990">
    <property type="entry name" value="TPR-like_helical_dom_sf"/>
</dbReference>